<evidence type="ECO:0000259" key="11">
    <source>
        <dbReference type="Pfam" id="PF22957"/>
    </source>
</evidence>
<reference evidence="22" key="1">
    <citation type="submission" date="2025-08" db="UniProtKB">
        <authorList>
            <consortium name="Ensembl"/>
        </authorList>
    </citation>
    <scope>IDENTIFICATION</scope>
</reference>
<dbReference type="FunFam" id="2.60.40.1080:FF:000007">
    <property type="entry name" value="Nuclear Pore complex Protein"/>
    <property type="match status" value="1"/>
</dbReference>
<evidence type="ECO:0000259" key="21">
    <source>
        <dbReference type="Pfam" id="PF26181"/>
    </source>
</evidence>
<dbReference type="Pfam" id="PF24991">
    <property type="entry name" value="Ig_NUP210_4th"/>
    <property type="match status" value="1"/>
</dbReference>
<dbReference type="SUPFAM" id="SSF49373">
    <property type="entry name" value="Invasin/intimin cell-adhesion fragments"/>
    <property type="match status" value="1"/>
</dbReference>
<feature type="domain" description="NUP210 Ig-like" evidence="15">
    <location>
        <begin position="21"/>
        <end position="110"/>
    </location>
</feature>
<dbReference type="InterPro" id="IPR055098">
    <property type="entry name" value="Ig_NUP210_3rd"/>
</dbReference>
<feature type="domain" description="NUP210 Ig-like" evidence="18">
    <location>
        <begin position="534"/>
        <end position="622"/>
    </location>
</feature>
<dbReference type="PANTHER" id="PTHR23019:SF2">
    <property type="entry name" value="NUCLEAR PORE MEMBRANE GLYCOPROTEIN 210"/>
    <property type="match status" value="1"/>
</dbReference>
<dbReference type="InterPro" id="IPR056899">
    <property type="entry name" value="Ig_NUP210_9th"/>
</dbReference>
<feature type="domain" description="NUP210 Ig-like" evidence="16">
    <location>
        <begin position="119"/>
        <end position="227"/>
    </location>
</feature>
<evidence type="ECO:0000259" key="20">
    <source>
        <dbReference type="Pfam" id="PF25354"/>
    </source>
</evidence>
<dbReference type="InterPro" id="IPR056897">
    <property type="entry name" value="Ig_NUP210_4th"/>
</dbReference>
<evidence type="ECO:0000256" key="5">
    <source>
        <dbReference type="ARBA" id="ARBA00022989"/>
    </source>
</evidence>
<evidence type="ECO:0000259" key="19">
    <source>
        <dbReference type="Pfam" id="PF24991"/>
    </source>
</evidence>
<organism evidence="22 23">
    <name type="scientific">Sander lucioperca</name>
    <name type="common">Pike-perch</name>
    <name type="synonym">Perca lucioperca</name>
    <dbReference type="NCBI Taxonomy" id="283035"/>
    <lineage>
        <taxon>Eukaryota</taxon>
        <taxon>Metazoa</taxon>
        <taxon>Chordata</taxon>
        <taxon>Craniata</taxon>
        <taxon>Vertebrata</taxon>
        <taxon>Euteleostomi</taxon>
        <taxon>Actinopterygii</taxon>
        <taxon>Neopterygii</taxon>
        <taxon>Teleostei</taxon>
        <taxon>Neoteleostei</taxon>
        <taxon>Acanthomorphata</taxon>
        <taxon>Eupercaria</taxon>
        <taxon>Perciformes</taxon>
        <taxon>Percoidei</taxon>
        <taxon>Percidae</taxon>
        <taxon>Luciopercinae</taxon>
        <taxon>Sander</taxon>
    </lineage>
</organism>
<evidence type="ECO:0000313" key="23">
    <source>
        <dbReference type="Proteomes" id="UP000694568"/>
    </source>
</evidence>
<dbReference type="InterPro" id="IPR055096">
    <property type="entry name" value="Ig_NUP210_1st"/>
</dbReference>
<feature type="signal peptide" evidence="10">
    <location>
        <begin position="1"/>
        <end position="19"/>
    </location>
</feature>
<accession>A0A8C9X424</accession>
<keyword evidence="8" id="KW-0539">Nucleus</keyword>
<comment type="similarity">
    <text evidence="2">Belongs to the NUP210 family.</text>
</comment>
<feature type="domain" description="NUP210 Ig-like" evidence="21">
    <location>
        <begin position="1150"/>
        <end position="1263"/>
    </location>
</feature>
<dbReference type="InterPro" id="IPR058779">
    <property type="entry name" value="Ig_NUP210_13th"/>
</dbReference>
<dbReference type="GO" id="GO:0031965">
    <property type="term" value="C:nuclear membrane"/>
    <property type="evidence" value="ECO:0007669"/>
    <property type="project" value="UniProtKB-SubCell"/>
</dbReference>
<feature type="domain" description="NUP210 Ig-like" evidence="12">
    <location>
        <begin position="1352"/>
        <end position="1455"/>
    </location>
</feature>
<sequence>YARSLLALVLFIIVIQVNGSSKLNIPKVLLPLARSTRINFTLETTEGCYRWSSTRPEVASIQAVNEESGRGCSRKAVLQALSTQPSRLTSIILAEDVVTGQVLRCDAIVDIVSEIQIVSTTRELHLEDSPLALKIHALDSEGNTFSTLAGLVFDWTLVKDVDVNGFSDSYNSLRVLKFSESTYTPPGYISEMERVGKQGDIILVSGLKTGHAKLKAKIQESLYKDVGAAEVRLLILENILLSPAHDVYLLAGTSIQYKVLKIRQGSITELSMPCDQYQLHLQNSVIGTNGNPNVAVASLDQSTSRVTATQLGHINVVLDHKSLRMQGVSRLPNSTLYVVEPGYLGFKIHPGDSWVLETGRVYDILIEVFDKSSNKIYLSDNVRIGTVFPLEYFELLESSLNGSYHRVKALKEGLTLIDATLRAVVDETGRVHALANPVHNEQDVEIYNPIVLSPSILTFPWQPKVGAYQYTIKATGGSGNFSWSSSNTAVATVTVKGVMTTVSDIGVSVVYAHDLRNPLHFGQMKVYVVEPVAMDFAPCPVEARVGLVLDLPLRIFGLLEEVEKQRVMLSDCSHFDLQVEQENHGVFQILDGELVPGQKHCSGVKAKALATGYTILTVSYTHGNVHLSAKITIAAYLPLRAIDPVSVAVVTLGSSKDMLFEGGPRPWVLEPSKFFCNLSAEDEASVRLTLTSPSSHNYNQHWVRATCRALGEQVLEVMVGNKASVTNPYPAVEPAVVKFVCAPPSRLTLVPVYTSPQLDLTCPLLQQNKQVVPVSNYRNPILDLAAFDQQGRRFDNFSSLSILWESTMVSLASIEPTMPMELQLFEDGNKQMKLHGRQTVLVHHQTGIAAITVTALGYQVLHLTAANVPSPYDPLTPVSATLELLLVEDVKVSPDTVTIYNHPDVRENLALREGSGHFFVNTSVKGIATVVFQEAQGTAQVSPVYPGEVKVMVHDLCLAFPAPAKATVHVSDILEVYVRVVDKVEIGQSVRAYVRVLDDNKKPFPASYFHFMNLKLKAASAIVSLKRLAESTEKDTAVFMVKGASIGQTTLSGVVVDKHGKKISSAPQQIEVFPPFKLIPRKMTLLIGAMMQITSEGGPQPQSNILFSISKEEIASVNGMGHVRGLVVVFYNKKLVLLCSQDQVEIEVVQLTAIRIRAPITRMKTKAQMPVYVMGLTNSQTPFSFGNAVPGLTFTWSTTKRDILDVQPRHIEVHCPQHNFGMRVTGRTRGRTGLKVVLRVTDPKAGQLVGNLQELTDEIQIQVYDKLHMLNPEVESGELLMAPNSALKLQTSRDGVGALSYRMLDCPDQVVIAQVDDKGFLFSGSLTGISSLLITSQETFGVNQTLILALKVVPVSYVRFSTSPVLYMHTKESLKAFPLGIVLTFTVHFHASTGEALHSSNSHLTFSTNRDDLVQVGIGPGNHTLTVRTINVGFTLLAVWDSENVGVADYVPLPVEHAIHPHEAHRLVVGDVVCFTAQLTSPDGGHGTWSSSANGVLQVDSKSGAAVARDSGTVTVYYEIPGVLKTYREVVVEAPTKTAAMAQCVIKSKVFVSYAGVLCHAGPCSSAQAEAISQLQPETSVSCHLSFTSDAIDFPANDVFKTHTSFDSSIGSYTCSITLQPTTDQQTRVLSMSMTSLLVRAGLEGSAFSGEQVSTSLPIEPGLYSDQTELLLSNLHPSAELTVYSPTAALSNMEVVSTSPNIAVQENEVHHGFPSFSKYTVSAVDPQTAVSASISISSSSCGQSIVIPVTLIHVADPNGGHSLHSFINCYQMMFFTLFALLAGTAIIIIVLHTVFSPREQAYHPAFIQRTPPPISGRTL</sequence>
<feature type="chain" id="PRO_5034283485" evidence="10">
    <location>
        <begin position="20"/>
        <end position="1819"/>
    </location>
</feature>
<keyword evidence="7" id="KW-0325">Glycoprotein</keyword>
<dbReference type="Proteomes" id="UP000694568">
    <property type="component" value="Unplaced"/>
</dbReference>
<dbReference type="Pfam" id="PF25354">
    <property type="entry name" value="Ig_NUP210_16th"/>
    <property type="match status" value="1"/>
</dbReference>
<dbReference type="InterPro" id="IPR008964">
    <property type="entry name" value="Invasin/intimin_cell_adhesion"/>
</dbReference>
<dbReference type="InterPro" id="IPR045197">
    <property type="entry name" value="NUP210-like"/>
</dbReference>
<dbReference type="Pfam" id="PF22967">
    <property type="entry name" value="Ig_NUP210_1st"/>
    <property type="match status" value="1"/>
</dbReference>
<feature type="transmembrane region" description="Helical" evidence="9">
    <location>
        <begin position="1772"/>
        <end position="1795"/>
    </location>
</feature>
<gene>
    <name evidence="22" type="primary">nup210</name>
</gene>
<dbReference type="Pfam" id="PF26184">
    <property type="entry name" value="Ig_NUP210_8th"/>
    <property type="match status" value="1"/>
</dbReference>
<feature type="domain" description="NUP210 fourth Ig-like" evidence="19">
    <location>
        <begin position="351"/>
        <end position="429"/>
    </location>
</feature>
<dbReference type="GO" id="GO:0005643">
    <property type="term" value="C:nuclear pore"/>
    <property type="evidence" value="ECO:0007669"/>
    <property type="project" value="TreeGrafter"/>
</dbReference>
<feature type="domain" description="NUP210 Ig-like" evidence="17">
    <location>
        <begin position="892"/>
        <end position="970"/>
    </location>
</feature>
<dbReference type="Pfam" id="PF22957">
    <property type="entry name" value="NUP210_Ig"/>
    <property type="match status" value="1"/>
</dbReference>
<dbReference type="PANTHER" id="PTHR23019">
    <property type="entry name" value="NUCLEAR PORE MEMBRANE GLYCOPROTEIN GP210-RELATED"/>
    <property type="match status" value="1"/>
</dbReference>
<dbReference type="Pfam" id="PF22969">
    <property type="entry name" value="Ig_NUP210_2nd"/>
    <property type="match status" value="1"/>
</dbReference>
<dbReference type="Pfam" id="PF26182">
    <property type="entry name" value="Ig_NUP210_5th"/>
    <property type="match status" value="1"/>
</dbReference>
<dbReference type="GeneTree" id="ENSGT00390000009491"/>
<dbReference type="Ensembl" id="ENSSLUT00000004712.1">
    <property type="protein sequence ID" value="ENSSLUP00000004579.1"/>
    <property type="gene ID" value="ENSSLUG00000001909.1"/>
</dbReference>
<evidence type="ECO:0000256" key="8">
    <source>
        <dbReference type="ARBA" id="ARBA00023242"/>
    </source>
</evidence>
<dbReference type="Pfam" id="PF24935">
    <property type="entry name" value="Ig_NUP210_6th"/>
    <property type="match status" value="1"/>
</dbReference>
<name>A0A8C9X424_SANLU</name>
<evidence type="ECO:0000313" key="22">
    <source>
        <dbReference type="Ensembl" id="ENSSLUP00000004579.1"/>
    </source>
</evidence>
<keyword evidence="4 10" id="KW-0732">Signal</keyword>
<feature type="domain" description="NUP210 Ig-like" evidence="14">
    <location>
        <begin position="237"/>
        <end position="341"/>
    </location>
</feature>
<dbReference type="Pfam" id="PF24902">
    <property type="entry name" value="Ig_NUP210_9th"/>
    <property type="match status" value="1"/>
</dbReference>
<protein>
    <submittedName>
        <fullName evidence="22">Nucleoporin 210</fullName>
    </submittedName>
</protein>
<dbReference type="Pfam" id="PF26183">
    <property type="entry name" value="Ig_NUP210_14th"/>
    <property type="match status" value="1"/>
</dbReference>
<evidence type="ECO:0000259" key="18">
    <source>
        <dbReference type="Pfam" id="PF24935"/>
    </source>
</evidence>
<keyword evidence="5 9" id="KW-1133">Transmembrane helix</keyword>
<evidence type="ECO:0000256" key="2">
    <source>
        <dbReference type="ARBA" id="ARBA00007313"/>
    </source>
</evidence>
<evidence type="ECO:0000259" key="14">
    <source>
        <dbReference type="Pfam" id="PF22963"/>
    </source>
</evidence>
<evidence type="ECO:0000259" key="16">
    <source>
        <dbReference type="Pfam" id="PF22969"/>
    </source>
</evidence>
<reference evidence="22" key="2">
    <citation type="submission" date="2025-09" db="UniProtKB">
        <authorList>
            <consortium name="Ensembl"/>
        </authorList>
    </citation>
    <scope>IDENTIFICATION</scope>
</reference>
<evidence type="ECO:0000256" key="7">
    <source>
        <dbReference type="ARBA" id="ARBA00023180"/>
    </source>
</evidence>
<dbReference type="InterPro" id="IPR055097">
    <property type="entry name" value="Ig_NUP210_2nd"/>
</dbReference>
<dbReference type="Pfam" id="PF22963">
    <property type="entry name" value="Ig_NUP210_3rd"/>
    <property type="match status" value="1"/>
</dbReference>
<evidence type="ECO:0000256" key="1">
    <source>
        <dbReference type="ARBA" id="ARBA00004590"/>
    </source>
</evidence>
<feature type="domain" description="NUP210 C-terminal Ig-like" evidence="11">
    <location>
        <begin position="1562"/>
        <end position="1694"/>
    </location>
</feature>
<keyword evidence="3 9" id="KW-0812">Transmembrane</keyword>
<keyword evidence="6 9" id="KW-0472">Membrane</keyword>
<evidence type="ECO:0000259" key="17">
    <source>
        <dbReference type="Pfam" id="PF24902"/>
    </source>
</evidence>
<dbReference type="InterPro" id="IPR055094">
    <property type="entry name" value="NUP210_Ig15"/>
</dbReference>
<evidence type="ECO:0000259" key="15">
    <source>
        <dbReference type="Pfam" id="PF22967"/>
    </source>
</evidence>
<evidence type="ECO:0000256" key="9">
    <source>
        <dbReference type="SAM" id="Phobius"/>
    </source>
</evidence>
<dbReference type="Pfam" id="PF26181">
    <property type="entry name" value="Ig_NUP210_13th"/>
    <property type="match status" value="1"/>
</dbReference>
<dbReference type="Pfam" id="PF22959">
    <property type="entry name" value="Ig_NUP210_15th"/>
    <property type="match status" value="1"/>
</dbReference>
<comment type="subcellular location">
    <subcellularLocation>
        <location evidence="1">Nucleus membrane</location>
        <topology evidence="1">Single-pass membrane protein</topology>
    </subcellularLocation>
</comment>
<feature type="domain" description="NUP210 Ig-like" evidence="20">
    <location>
        <begin position="1458"/>
        <end position="1529"/>
    </location>
</feature>
<evidence type="ECO:0000259" key="13">
    <source>
        <dbReference type="Pfam" id="PF22962"/>
    </source>
</evidence>
<evidence type="ECO:0000256" key="10">
    <source>
        <dbReference type="SAM" id="SignalP"/>
    </source>
</evidence>
<dbReference type="InterPro" id="IPR056898">
    <property type="entry name" value="Ig_NUP210_6th"/>
</dbReference>
<dbReference type="Gene3D" id="2.60.40.1080">
    <property type="match status" value="1"/>
</dbReference>
<proteinExistence type="inferred from homology"/>
<feature type="domain" description="NUP210 Ig-like" evidence="13">
    <location>
        <begin position="643"/>
        <end position="742"/>
    </location>
</feature>
<dbReference type="InterPro" id="IPR055099">
    <property type="entry name" value="Ig_NUP210_7th"/>
</dbReference>
<dbReference type="InterPro" id="IPR055095">
    <property type="entry name" value="NUP210_Ig_C"/>
</dbReference>
<evidence type="ECO:0000259" key="12">
    <source>
        <dbReference type="Pfam" id="PF22959"/>
    </source>
</evidence>
<dbReference type="InterPro" id="IPR057586">
    <property type="entry name" value="Ig_NUP210_16th"/>
</dbReference>
<keyword evidence="23" id="KW-1185">Reference proteome</keyword>
<evidence type="ECO:0000256" key="6">
    <source>
        <dbReference type="ARBA" id="ARBA00023136"/>
    </source>
</evidence>
<dbReference type="Pfam" id="PF22962">
    <property type="entry name" value="Ig_NUP210_7th"/>
    <property type="match status" value="1"/>
</dbReference>
<evidence type="ECO:0000256" key="3">
    <source>
        <dbReference type="ARBA" id="ARBA00022692"/>
    </source>
</evidence>
<evidence type="ECO:0000256" key="4">
    <source>
        <dbReference type="ARBA" id="ARBA00022729"/>
    </source>
</evidence>